<comment type="caution">
    <text evidence="1">The sequence shown here is derived from an EMBL/GenBank/DDBJ whole genome shotgun (WGS) entry which is preliminary data.</text>
</comment>
<dbReference type="RefSeq" id="WP_168353766.1">
    <property type="nucleotide sequence ID" value="NZ_JABXJK010000099.1"/>
</dbReference>
<dbReference type="Proteomes" id="UP000571857">
    <property type="component" value="Unassembled WGS sequence"/>
</dbReference>
<dbReference type="AlphaFoldDB" id="A0ABD4HSP6"/>
<dbReference type="EMBL" id="JABXJK010000099">
    <property type="protein sequence ID" value="MBA0974422.1"/>
    <property type="molecule type" value="Genomic_DNA"/>
</dbReference>
<reference evidence="1 2" key="1">
    <citation type="submission" date="2020-06" db="EMBL/GenBank/DDBJ databases">
        <title>Crossreactivity between MHC class I-restricted antigens from cancer cells and an enterococcal bacteriophage.</title>
        <authorList>
            <person name="Fluckiger A."/>
            <person name="Daillere R."/>
            <person name="Sassi M."/>
            <person name="Cattoir V."/>
            <person name="Kroemer G."/>
            <person name="Zitvogel L."/>
        </authorList>
    </citation>
    <scope>NUCLEOTIDE SEQUENCE [LARGE SCALE GENOMIC DNA]</scope>
    <source>
        <strain evidence="1 2">EG4</strain>
    </source>
</reference>
<name>A0ABD4HSP6_ENTGA</name>
<organism evidence="1 2">
    <name type="scientific">Enterococcus gallinarum</name>
    <dbReference type="NCBI Taxonomy" id="1353"/>
    <lineage>
        <taxon>Bacteria</taxon>
        <taxon>Bacillati</taxon>
        <taxon>Bacillota</taxon>
        <taxon>Bacilli</taxon>
        <taxon>Lactobacillales</taxon>
        <taxon>Enterococcaceae</taxon>
        <taxon>Enterococcus</taxon>
    </lineage>
</organism>
<gene>
    <name evidence="1" type="ORF">HWH42_17790</name>
</gene>
<accession>A0ABD4HSP6</accession>
<evidence type="ECO:0000313" key="1">
    <source>
        <dbReference type="EMBL" id="MBA0974422.1"/>
    </source>
</evidence>
<protein>
    <submittedName>
        <fullName evidence="1">Uncharacterized protein</fullName>
    </submittedName>
</protein>
<proteinExistence type="predicted"/>
<evidence type="ECO:0000313" key="2">
    <source>
        <dbReference type="Proteomes" id="UP000571857"/>
    </source>
</evidence>
<sequence>MEVKDRFNLASKTDDVFVAEIANINEYREPSHKYFLNIYKNGEYFADVFCSE</sequence>